<keyword evidence="9 11" id="KW-0811">Translocation</keyword>
<dbReference type="GO" id="GO:0017038">
    <property type="term" value="P:protein import"/>
    <property type="evidence" value="ECO:0007669"/>
    <property type="project" value="InterPro"/>
</dbReference>
<dbReference type="GO" id="GO:0065002">
    <property type="term" value="P:intracellular protein transmembrane transport"/>
    <property type="evidence" value="ECO:0007669"/>
    <property type="project" value="UniProtKB-UniRule"/>
</dbReference>
<name>A0A1P8JU74_9BURK</name>
<gene>
    <name evidence="11" type="primary">secA</name>
    <name evidence="15" type="ORF">RD110_09040</name>
</gene>
<comment type="function">
    <text evidence="11">Part of the Sec protein translocase complex. Interacts with the SecYEG preprotein conducting channel. Has a central role in coupling the hydrolysis of ATP to the transfer of proteins into and across the cell membrane, serving both as a receptor for the preprotein-SecB complex and as an ATP-driven molecular motor driving the stepwise translocation of polypeptide chains across the membrane.</text>
</comment>
<dbReference type="PROSITE" id="PS51196">
    <property type="entry name" value="SECA_MOTOR_DEAD"/>
    <property type="match status" value="1"/>
</dbReference>
<dbReference type="InterPro" id="IPR000185">
    <property type="entry name" value="SecA"/>
</dbReference>
<dbReference type="InterPro" id="IPR011115">
    <property type="entry name" value="SecA_DEAD"/>
</dbReference>
<evidence type="ECO:0000256" key="2">
    <source>
        <dbReference type="ARBA" id="ARBA00022475"/>
    </source>
</evidence>
<evidence type="ECO:0000256" key="8">
    <source>
        <dbReference type="ARBA" id="ARBA00022967"/>
    </source>
</evidence>
<evidence type="ECO:0000256" key="6">
    <source>
        <dbReference type="ARBA" id="ARBA00022840"/>
    </source>
</evidence>
<dbReference type="InterPro" id="IPR036670">
    <property type="entry name" value="SecA_X-link_sf"/>
</dbReference>
<reference evidence="15 16" key="1">
    <citation type="submission" date="2017-01" db="EMBL/GenBank/DDBJ databases">
        <authorList>
            <person name="Mah S.A."/>
            <person name="Swanson W.J."/>
            <person name="Moy G.W."/>
            <person name="Vacquier V.D."/>
        </authorList>
    </citation>
    <scope>NUCLEOTIDE SEQUENCE [LARGE SCALE GENOMIC DNA]</scope>
    <source>
        <strain evidence="15 16">DCY110</strain>
    </source>
</reference>
<feature type="binding site" evidence="11">
    <location>
        <position position="112"/>
    </location>
    <ligand>
        <name>ATP</name>
        <dbReference type="ChEBI" id="CHEBI:30616"/>
    </ligand>
</feature>
<evidence type="ECO:0000313" key="15">
    <source>
        <dbReference type="EMBL" id="APW37319.1"/>
    </source>
</evidence>
<dbReference type="GO" id="GO:0005524">
    <property type="term" value="F:ATP binding"/>
    <property type="evidence" value="ECO:0007669"/>
    <property type="project" value="UniProtKB-UniRule"/>
</dbReference>
<evidence type="ECO:0000256" key="3">
    <source>
        <dbReference type="ARBA" id="ARBA00022490"/>
    </source>
</evidence>
<dbReference type="Gene3D" id="3.40.50.300">
    <property type="entry name" value="P-loop containing nucleotide triphosphate hydrolases"/>
    <property type="match status" value="2"/>
</dbReference>
<evidence type="ECO:0000256" key="10">
    <source>
        <dbReference type="ARBA" id="ARBA00023136"/>
    </source>
</evidence>
<dbReference type="EC" id="7.4.2.8" evidence="11"/>
<evidence type="ECO:0000313" key="16">
    <source>
        <dbReference type="Proteomes" id="UP000186609"/>
    </source>
</evidence>
<evidence type="ECO:0000256" key="11">
    <source>
        <dbReference type="HAMAP-Rule" id="MF_01382"/>
    </source>
</evidence>
<dbReference type="PRINTS" id="PR00906">
    <property type="entry name" value="SECA"/>
</dbReference>
<dbReference type="EMBL" id="CP019236">
    <property type="protein sequence ID" value="APW37319.1"/>
    <property type="molecule type" value="Genomic_DNA"/>
</dbReference>
<protein>
    <recommendedName>
        <fullName evidence="11">Protein translocase subunit SecA</fullName>
        <ecNumber evidence="11">7.4.2.8</ecNumber>
    </recommendedName>
</protein>
<comment type="subcellular location">
    <subcellularLocation>
        <location evidence="11">Cell membrane</location>
        <topology evidence="11">Peripheral membrane protein</topology>
        <orientation evidence="11">Cytoplasmic side</orientation>
    </subcellularLocation>
    <subcellularLocation>
        <location evidence="11">Cytoplasm</location>
    </subcellularLocation>
    <text evidence="11">Distribution is 50-50.</text>
</comment>
<evidence type="ECO:0000256" key="4">
    <source>
        <dbReference type="ARBA" id="ARBA00022519"/>
    </source>
</evidence>
<keyword evidence="1 11" id="KW-0813">Transport</keyword>
<dbReference type="InterPro" id="IPR001650">
    <property type="entry name" value="Helicase_C-like"/>
</dbReference>
<dbReference type="SMART" id="SM00957">
    <property type="entry name" value="SecA_DEAD"/>
    <property type="match status" value="1"/>
</dbReference>
<keyword evidence="6 11" id="KW-0067">ATP-binding</keyword>
<dbReference type="GO" id="GO:0031522">
    <property type="term" value="C:cell envelope Sec protein transport complex"/>
    <property type="evidence" value="ECO:0007669"/>
    <property type="project" value="TreeGrafter"/>
</dbReference>
<dbReference type="GO" id="GO:0005886">
    <property type="term" value="C:plasma membrane"/>
    <property type="evidence" value="ECO:0007669"/>
    <property type="project" value="UniProtKB-SubCell"/>
</dbReference>
<dbReference type="Proteomes" id="UP000186609">
    <property type="component" value="Chromosome"/>
</dbReference>
<evidence type="ECO:0000259" key="12">
    <source>
        <dbReference type="PROSITE" id="PS51192"/>
    </source>
</evidence>
<keyword evidence="10 11" id="KW-0472">Membrane</keyword>
<organism evidence="15 16">
    <name type="scientific">Rhodoferax koreensis</name>
    <dbReference type="NCBI Taxonomy" id="1842727"/>
    <lineage>
        <taxon>Bacteria</taxon>
        <taxon>Pseudomonadati</taxon>
        <taxon>Pseudomonadota</taxon>
        <taxon>Betaproteobacteria</taxon>
        <taxon>Burkholderiales</taxon>
        <taxon>Comamonadaceae</taxon>
        <taxon>Rhodoferax</taxon>
    </lineage>
</organism>
<dbReference type="AlphaFoldDB" id="A0A1P8JU74"/>
<dbReference type="InterPro" id="IPR027417">
    <property type="entry name" value="P-loop_NTPase"/>
</dbReference>
<dbReference type="SUPFAM" id="SSF52540">
    <property type="entry name" value="P-loop containing nucleoside triphosphate hydrolases"/>
    <property type="match status" value="2"/>
</dbReference>
<dbReference type="Gene3D" id="3.90.1440.10">
    <property type="entry name" value="SecA, preprotein cross-linking domain"/>
    <property type="match status" value="1"/>
</dbReference>
<dbReference type="PROSITE" id="PS51192">
    <property type="entry name" value="HELICASE_ATP_BIND_1"/>
    <property type="match status" value="1"/>
</dbReference>
<dbReference type="GO" id="GO:0005829">
    <property type="term" value="C:cytosol"/>
    <property type="evidence" value="ECO:0007669"/>
    <property type="project" value="TreeGrafter"/>
</dbReference>
<dbReference type="Pfam" id="PF21090">
    <property type="entry name" value="P-loop_SecA"/>
    <property type="match status" value="2"/>
</dbReference>
<keyword evidence="3 11" id="KW-0963">Cytoplasm</keyword>
<dbReference type="PROSITE" id="PS01312">
    <property type="entry name" value="SECA"/>
    <property type="match status" value="1"/>
</dbReference>
<dbReference type="PANTHER" id="PTHR30612:SF0">
    <property type="entry name" value="CHLOROPLAST PROTEIN-TRANSPORTING ATPASE"/>
    <property type="match status" value="1"/>
</dbReference>
<feature type="domain" description="Helicase ATP-binding" evidence="12">
    <location>
        <begin position="114"/>
        <end position="294"/>
    </location>
</feature>
<dbReference type="GO" id="GO:0006605">
    <property type="term" value="P:protein targeting"/>
    <property type="evidence" value="ECO:0007669"/>
    <property type="project" value="UniProtKB-UniRule"/>
</dbReference>
<dbReference type="Pfam" id="PF07517">
    <property type="entry name" value="SecA_DEAD"/>
    <property type="match status" value="1"/>
</dbReference>
<evidence type="ECO:0000259" key="14">
    <source>
        <dbReference type="PROSITE" id="PS51196"/>
    </source>
</evidence>
<dbReference type="STRING" id="1842727.RD110_09040"/>
<dbReference type="CDD" id="cd17928">
    <property type="entry name" value="DEXDc_SecA"/>
    <property type="match status" value="1"/>
</dbReference>
<evidence type="ECO:0000256" key="1">
    <source>
        <dbReference type="ARBA" id="ARBA00022448"/>
    </source>
</evidence>
<proteinExistence type="inferred from homology"/>
<feature type="domain" description="Helicase C-terminal" evidence="13">
    <location>
        <begin position="475"/>
        <end position="630"/>
    </location>
</feature>
<dbReference type="OrthoDB" id="9805579at2"/>
<evidence type="ECO:0000256" key="7">
    <source>
        <dbReference type="ARBA" id="ARBA00022927"/>
    </source>
</evidence>
<dbReference type="PROSITE" id="PS51194">
    <property type="entry name" value="HELICASE_CTER"/>
    <property type="match status" value="1"/>
</dbReference>
<comment type="subunit">
    <text evidence="11">Monomer and homodimer. Part of the essential Sec protein translocation apparatus which comprises SecA, SecYEG and auxiliary proteins SecDF-YajC and YidC.</text>
</comment>
<accession>A0A1P8JU74</accession>
<dbReference type="KEGG" id="rhy:RD110_09040"/>
<dbReference type="SUPFAM" id="SSF81767">
    <property type="entry name" value="Pre-protein crosslinking domain of SecA"/>
    <property type="match status" value="1"/>
</dbReference>
<keyword evidence="5 11" id="KW-0547">Nucleotide-binding</keyword>
<evidence type="ECO:0000259" key="13">
    <source>
        <dbReference type="PROSITE" id="PS51194"/>
    </source>
</evidence>
<dbReference type="InterPro" id="IPR044722">
    <property type="entry name" value="SecA_SF2_C"/>
</dbReference>
<feature type="binding site" evidence="11">
    <location>
        <begin position="130"/>
        <end position="134"/>
    </location>
    <ligand>
        <name>ATP</name>
        <dbReference type="ChEBI" id="CHEBI:30616"/>
    </ligand>
</feature>
<comment type="similarity">
    <text evidence="11">Belongs to the SecA family.</text>
</comment>
<dbReference type="InterPro" id="IPR014018">
    <property type="entry name" value="SecA_motor_DEAD"/>
</dbReference>
<evidence type="ECO:0000256" key="9">
    <source>
        <dbReference type="ARBA" id="ARBA00023010"/>
    </source>
</evidence>
<evidence type="ECO:0000256" key="5">
    <source>
        <dbReference type="ARBA" id="ARBA00022741"/>
    </source>
</evidence>
<dbReference type="CDD" id="cd18803">
    <property type="entry name" value="SF2_C_secA"/>
    <property type="match status" value="1"/>
</dbReference>
<dbReference type="SMART" id="SM00958">
    <property type="entry name" value="SecA_PP_bind"/>
    <property type="match status" value="1"/>
</dbReference>
<dbReference type="PANTHER" id="PTHR30612">
    <property type="entry name" value="SECA INNER MEMBRANE COMPONENT OF SEC PROTEIN SECRETION SYSTEM"/>
    <property type="match status" value="1"/>
</dbReference>
<dbReference type="RefSeq" id="WP_076198721.1">
    <property type="nucleotide sequence ID" value="NZ_CP019236.1"/>
</dbReference>
<keyword evidence="8 11" id="KW-1278">Translocase</keyword>
<dbReference type="HAMAP" id="MF_01382">
    <property type="entry name" value="SecA"/>
    <property type="match status" value="1"/>
</dbReference>
<keyword evidence="4" id="KW-0997">Cell inner membrane</keyword>
<feature type="binding site" evidence="11">
    <location>
        <position position="546"/>
    </location>
    <ligand>
        <name>ATP</name>
        <dbReference type="ChEBI" id="CHEBI:30616"/>
    </ligand>
</feature>
<dbReference type="Pfam" id="PF01043">
    <property type="entry name" value="SecA_PP_bind"/>
    <property type="match status" value="1"/>
</dbReference>
<dbReference type="InterPro" id="IPR011130">
    <property type="entry name" value="SecA_preprotein_X-link_dom"/>
</dbReference>
<keyword evidence="2 11" id="KW-1003">Cell membrane</keyword>
<dbReference type="InterPro" id="IPR014001">
    <property type="entry name" value="Helicase_ATP-bd"/>
</dbReference>
<dbReference type="InterPro" id="IPR020937">
    <property type="entry name" value="SecA_CS"/>
</dbReference>
<keyword evidence="7 11" id="KW-0653">Protein transport</keyword>
<keyword evidence="16" id="KW-1185">Reference proteome</keyword>
<dbReference type="GO" id="GO:0043952">
    <property type="term" value="P:protein transport by the Sec complex"/>
    <property type="evidence" value="ECO:0007669"/>
    <property type="project" value="TreeGrafter"/>
</dbReference>
<comment type="catalytic activity">
    <reaction evidence="11">
        <text>ATP + H2O + cellular proteinSide 1 = ADP + phosphate + cellular proteinSide 2.</text>
        <dbReference type="EC" id="7.4.2.8"/>
    </reaction>
</comment>
<sequence length="663" mass="73165">MTSLNANLDLARSGSAYPERADLRETALDRWARACWRKFEALDRRDQALRQSVQQAVGRAGAMRQLGEAELLGQLRRSARRGWGETAHLSEALAGVRELCRRSLGMEPYPAQLLGAAGLLTGRLVEMQTGEGKSLTAALGATLAASAGIPVHVVTVNDYLAERDAEEMKPLFERAGLGVGSIITGMSLGERRAAYARHICYCTGKELVFDYLKDRSNFGADVSAARQHLRHWVDHEAAGQALLRGLHFAIVDEADSIFIDEARTPLILAVKLGATGESTHFTEALQLAARLEPEKHFIIAPRHRSIQLTVLGRQEITQASVLLGASASASAAEWQVRLAREHWVMQALRAIHLFLKDRHYVVREGKVEIVDENTGRVLEGRTWEQGLHQMIETKEGCALSDRAKTMSRITYQRFFARYLRLAGMTGTAREVRQEIRACYGLRTLVVPTHRPSARVRWPDIVVADTPAKWQRIASEVERLVAAERAVLVGTGSVEASEALSLVMAHRGIAHRVLNAQQDAAEAELVRSAGLPGMVTVATNMAGRGTDIKLPAEVLRRGGLHVILSEHHESSRVDRQLFGRAGRQGDPGSAQCIVALDDDLFTQFTPALSRLARQLQQAGARNAAFRLARWLAQRKAEHQHHNSRREALRVDDQLADLLSMSGRL</sequence>
<dbReference type="FunFam" id="3.40.50.300:FF:000429">
    <property type="entry name" value="Preprotein translocase subunit SecA"/>
    <property type="match status" value="1"/>
</dbReference>
<dbReference type="GO" id="GO:0008564">
    <property type="term" value="F:protein-exporting ATPase activity"/>
    <property type="evidence" value="ECO:0007669"/>
    <property type="project" value="UniProtKB-EC"/>
</dbReference>
<feature type="domain" description="SecA family profile" evidence="14">
    <location>
        <begin position="31"/>
        <end position="626"/>
    </location>
</feature>